<dbReference type="InterPro" id="IPR042037">
    <property type="entry name" value="MukE_C"/>
</dbReference>
<dbReference type="OrthoDB" id="6637036at2"/>
<evidence type="ECO:0000313" key="1">
    <source>
        <dbReference type="EMBL" id="OLQ93397.1"/>
    </source>
</evidence>
<dbReference type="Pfam" id="PF21980">
    <property type="entry name" value="MksE"/>
    <property type="match status" value="1"/>
</dbReference>
<organism evidence="1 2">
    <name type="scientific">Vibrio panuliri</name>
    <dbReference type="NCBI Taxonomy" id="1381081"/>
    <lineage>
        <taxon>Bacteria</taxon>
        <taxon>Pseudomonadati</taxon>
        <taxon>Pseudomonadota</taxon>
        <taxon>Gammaproteobacteria</taxon>
        <taxon>Vibrionales</taxon>
        <taxon>Vibrionaceae</taxon>
        <taxon>Vibrio</taxon>
    </lineage>
</organism>
<dbReference type="AlphaFoldDB" id="A0A1Q9HR88"/>
<dbReference type="EMBL" id="MJMJ01000001">
    <property type="protein sequence ID" value="OLQ93397.1"/>
    <property type="molecule type" value="Genomic_DNA"/>
</dbReference>
<dbReference type="CDD" id="cd16336">
    <property type="entry name" value="MukE"/>
    <property type="match status" value="1"/>
</dbReference>
<comment type="caution">
    <text evidence="1">The sequence shown here is derived from an EMBL/GenBank/DDBJ whole genome shotgun (WGS) entry which is preliminary data.</text>
</comment>
<dbReference type="Gene3D" id="1.10.10.2250">
    <property type="match status" value="1"/>
</dbReference>
<dbReference type="Proteomes" id="UP000186313">
    <property type="component" value="Unassembled WGS sequence"/>
</dbReference>
<reference evidence="1 2" key="1">
    <citation type="submission" date="2016-09" db="EMBL/GenBank/DDBJ databases">
        <title>Genomic Taxonomy of the Vibrionaceae.</title>
        <authorList>
            <person name="Gonzalez-Castillo A."/>
            <person name="Gomez-Gil B."/>
            <person name="Enciso-Ibarra K."/>
        </authorList>
    </citation>
    <scope>NUCLEOTIDE SEQUENCE [LARGE SCALE GENOMIC DNA]</scope>
    <source>
        <strain evidence="1 2">CAIM 703</strain>
    </source>
</reference>
<dbReference type="RefSeq" id="WP_075706034.1">
    <property type="nucleotide sequence ID" value="NZ_MJMJ01000001.1"/>
</dbReference>
<accession>A0A1Q9HR88</accession>
<name>A0A1Q9HR88_9VIBR</name>
<dbReference type="STRING" id="1381081.BIY22_02575"/>
<dbReference type="Gene3D" id="1.10.10.2260">
    <property type="entry name" value="MukE-like family, C-terminal domain"/>
    <property type="match status" value="1"/>
</dbReference>
<evidence type="ECO:0000313" key="2">
    <source>
        <dbReference type="Proteomes" id="UP000186313"/>
    </source>
</evidence>
<proteinExistence type="predicted"/>
<dbReference type="InterPro" id="IPR053841">
    <property type="entry name" value="MksE"/>
</dbReference>
<sequence length="256" mass="29531">MNDQPKTYDSLIDVINDPLFSEVDAMLRAGINIIPEDNTLHSFVNAAHDHLKDYFSKVYMTLRCSPEQVYYNHMQRRTGVPQRKMSELTMVIGLTMVSMNLDMRSALENSNWVAVDHLIDRLLEKLSEDRVRELFGSRRGGAMTQFDLDKIREDVMKSMRDLQRKNFIRIDNETNCYIPTAAIYRFIDPLRGVAAEDEIPERLFNLIKEGYLVEDAAAVQDDSDLSVDTPHWTTNIANDSPVNMDLFDSEETKNDE</sequence>
<dbReference type="InterPro" id="IPR042038">
    <property type="entry name" value="MukE_N"/>
</dbReference>
<protein>
    <submittedName>
        <fullName evidence="1">Uncharacterized protein</fullName>
    </submittedName>
</protein>
<gene>
    <name evidence="1" type="ORF">BIY22_02575</name>
</gene>